<evidence type="ECO:0000313" key="8">
    <source>
        <dbReference type="Proteomes" id="UP000011625"/>
    </source>
</evidence>
<evidence type="ECO:0000256" key="3">
    <source>
        <dbReference type="ARBA" id="ARBA00022801"/>
    </source>
</evidence>
<feature type="region of interest" description="Disordered" evidence="5">
    <location>
        <begin position="1"/>
        <end position="21"/>
    </location>
</feature>
<dbReference type="SUPFAM" id="SSF53474">
    <property type="entry name" value="alpha/beta-Hydrolases"/>
    <property type="match status" value="1"/>
</dbReference>
<feature type="domain" description="Peptidase S9 prolyl oligopeptidase catalytic" evidence="6">
    <location>
        <begin position="444"/>
        <end position="648"/>
    </location>
</feature>
<dbReference type="STRING" id="1227456.C450_09713"/>
<dbReference type="AlphaFoldDB" id="M0N6H5"/>
<protein>
    <submittedName>
        <fullName evidence="7">Peptidase S9 prolyl oligopeptidase active site domain-containing protein</fullName>
    </submittedName>
</protein>
<dbReference type="OrthoDB" id="25019at2157"/>
<comment type="caution">
    <text evidence="7">The sequence shown here is derived from an EMBL/GenBank/DDBJ whole genome shotgun (WGS) entry which is preliminary data.</text>
</comment>
<dbReference type="RefSeq" id="WP_005043025.1">
    <property type="nucleotide sequence ID" value="NZ_AOME01000053.1"/>
</dbReference>
<comment type="similarity">
    <text evidence="1">Belongs to the peptidase S9C family.</text>
</comment>
<evidence type="ECO:0000256" key="5">
    <source>
        <dbReference type="SAM" id="MobiDB-lite"/>
    </source>
</evidence>
<dbReference type="GO" id="GO:0004252">
    <property type="term" value="F:serine-type endopeptidase activity"/>
    <property type="evidence" value="ECO:0007669"/>
    <property type="project" value="TreeGrafter"/>
</dbReference>
<dbReference type="EMBL" id="AOME01000053">
    <property type="protein sequence ID" value="EMA52734.1"/>
    <property type="molecule type" value="Genomic_DNA"/>
</dbReference>
<dbReference type="InterPro" id="IPR011659">
    <property type="entry name" value="WD40"/>
</dbReference>
<dbReference type="Gene3D" id="2.120.10.30">
    <property type="entry name" value="TolB, C-terminal domain"/>
    <property type="match status" value="1"/>
</dbReference>
<dbReference type="Proteomes" id="UP000011625">
    <property type="component" value="Unassembled WGS sequence"/>
</dbReference>
<gene>
    <name evidence="7" type="ORF">C450_09713</name>
</gene>
<reference evidence="7 8" key="1">
    <citation type="journal article" date="2014" name="PLoS Genet.">
        <title>Phylogenetically driven sequencing of extremely halophilic archaea reveals strategies for static and dynamic osmo-response.</title>
        <authorList>
            <person name="Becker E.A."/>
            <person name="Seitzer P.M."/>
            <person name="Tritt A."/>
            <person name="Larsen D."/>
            <person name="Krusor M."/>
            <person name="Yao A.I."/>
            <person name="Wu D."/>
            <person name="Madern D."/>
            <person name="Eisen J.A."/>
            <person name="Darling A.E."/>
            <person name="Facciotti M.T."/>
        </authorList>
    </citation>
    <scope>NUCLEOTIDE SEQUENCE [LARGE SCALE GENOMIC DNA]</scope>
    <source>
        <strain evidence="7 8">DSM 8989</strain>
    </source>
</reference>
<evidence type="ECO:0000256" key="4">
    <source>
        <dbReference type="ARBA" id="ARBA00022825"/>
    </source>
</evidence>
<dbReference type="PATRIC" id="fig|1227456.3.peg.1959"/>
<proteinExistence type="inferred from homology"/>
<organism evidence="7 8">
    <name type="scientific">Halococcus salifodinae DSM 8989</name>
    <dbReference type="NCBI Taxonomy" id="1227456"/>
    <lineage>
        <taxon>Archaea</taxon>
        <taxon>Methanobacteriati</taxon>
        <taxon>Methanobacteriota</taxon>
        <taxon>Stenosarchaea group</taxon>
        <taxon>Halobacteria</taxon>
        <taxon>Halobacteriales</taxon>
        <taxon>Halococcaceae</taxon>
        <taxon>Halococcus</taxon>
    </lineage>
</organism>
<name>M0N6H5_9EURY</name>
<keyword evidence="4" id="KW-0720">Serine protease</keyword>
<dbReference type="FunFam" id="3.40.50.1820:FF:000028">
    <property type="entry name" value="S9 family peptidase"/>
    <property type="match status" value="1"/>
</dbReference>
<dbReference type="PANTHER" id="PTHR42776:SF4">
    <property type="entry name" value="ACYLAMINO-ACID-RELEASING ENZYME"/>
    <property type="match status" value="1"/>
</dbReference>
<evidence type="ECO:0000313" key="7">
    <source>
        <dbReference type="EMBL" id="EMA52734.1"/>
    </source>
</evidence>
<evidence type="ECO:0000256" key="1">
    <source>
        <dbReference type="ARBA" id="ARBA00010040"/>
    </source>
</evidence>
<dbReference type="PANTHER" id="PTHR42776">
    <property type="entry name" value="SERINE PEPTIDASE S9 FAMILY MEMBER"/>
    <property type="match status" value="1"/>
</dbReference>
<dbReference type="SUPFAM" id="SSF82171">
    <property type="entry name" value="DPP6 N-terminal domain-like"/>
    <property type="match status" value="1"/>
</dbReference>
<dbReference type="GO" id="GO:0006508">
    <property type="term" value="P:proteolysis"/>
    <property type="evidence" value="ECO:0007669"/>
    <property type="project" value="UniProtKB-KW"/>
</dbReference>
<accession>M0N6H5</accession>
<dbReference type="InterPro" id="IPR001375">
    <property type="entry name" value="Peptidase_S9_cat"/>
</dbReference>
<keyword evidence="2" id="KW-0645">Protease</keyword>
<dbReference type="InterPro" id="IPR029058">
    <property type="entry name" value="AB_hydrolase_fold"/>
</dbReference>
<dbReference type="InterPro" id="IPR011042">
    <property type="entry name" value="6-blade_b-propeller_TolB-like"/>
</dbReference>
<dbReference type="Pfam" id="PF00326">
    <property type="entry name" value="Peptidase_S9"/>
    <property type="match status" value="1"/>
</dbReference>
<dbReference type="Gene3D" id="3.40.50.1820">
    <property type="entry name" value="alpha/beta hydrolase"/>
    <property type="match status" value="1"/>
</dbReference>
<dbReference type="Pfam" id="PF07676">
    <property type="entry name" value="PD40"/>
    <property type="match status" value="2"/>
</dbReference>
<evidence type="ECO:0000256" key="2">
    <source>
        <dbReference type="ARBA" id="ARBA00022670"/>
    </source>
</evidence>
<keyword evidence="3" id="KW-0378">Hydrolase</keyword>
<evidence type="ECO:0000259" key="6">
    <source>
        <dbReference type="Pfam" id="PF00326"/>
    </source>
</evidence>
<sequence>MEPIEGSDHHDIVRVSEPRLSPDGERVAFVRRVPKDEESVAATIHVVPADGGGDPRQFTLTDGVDAEPRWSPSGDRLAFVSTRGDSDRPQLWVVPVDGGEARQVTDVPGSVSALSWDRDGERIAFVQSVTVDEREEERDLHGDERTVPDPKVLDRLVYRADERYFDGTRSHVYVADLEGNVERVTDGEYDYGSPAWSDETLYVTAKRTDDPDDNTIVDVLAHDLATDEVETVFQTNEWMPTIAVTDDDRIAYTHTPAEMGAMGQTDLLVYDRASETTATLTENLDRTVETPTITWGREAESVYFVTPDEGAFAVRRANGDGSGDVETVVTDGHVTGVTAGGGRVAFVRSEWDHPGDVFVHEGSDTTRLTRVNEAYLADHAIGEPEPVRFKADDGPTIEGWVLTPPDIADQKADRSSDADEPYPLITQIHGGPHAMWTAAGTMWHEFQTLAARGYAVFWSNPRGSTGYGQAFTAAIERDWGAVTMADVLAGVEQVTDRADIDGEECYVTGGSFGGFMTGWIVGHTDRFRAAVAQRGVYDLLSFYGSTDAFKLVEWDFDTTPWEEPAFLWEHSPVAHVDAVDTPTLLIHAEDDYRVPVNNGEMFYLFLKKNGVDTRLVRYPREGHELSRSGEPAHVVDRIERIARWFDGYSARVDAPRALDRGDEGLSTTDDED</sequence>
<keyword evidence="8" id="KW-1185">Reference proteome</keyword>